<evidence type="ECO:0000313" key="5">
    <source>
        <dbReference type="Proteomes" id="UP000008281"/>
    </source>
</evidence>
<dbReference type="Proteomes" id="UP000008281">
    <property type="component" value="Unassembled WGS sequence"/>
</dbReference>
<gene>
    <name evidence="4" type="ORF">CRE_24657</name>
</gene>
<organism evidence="5">
    <name type="scientific">Caenorhabditis remanei</name>
    <name type="common">Caenorhabditis vulgaris</name>
    <dbReference type="NCBI Taxonomy" id="31234"/>
    <lineage>
        <taxon>Eukaryota</taxon>
        <taxon>Metazoa</taxon>
        <taxon>Ecdysozoa</taxon>
        <taxon>Nematoda</taxon>
        <taxon>Chromadorea</taxon>
        <taxon>Rhabditida</taxon>
        <taxon>Rhabditina</taxon>
        <taxon>Rhabditomorpha</taxon>
        <taxon>Rhabditoidea</taxon>
        <taxon>Rhabditidae</taxon>
        <taxon>Peloderinae</taxon>
        <taxon>Caenorhabditis</taxon>
    </lineage>
</organism>
<feature type="region of interest" description="Disordered" evidence="1">
    <location>
        <begin position="23"/>
        <end position="44"/>
    </location>
</feature>
<dbReference type="OrthoDB" id="5890934at2759"/>
<evidence type="ECO:0000256" key="2">
    <source>
        <dbReference type="SAM" id="Phobius"/>
    </source>
</evidence>
<keyword evidence="3" id="KW-0732">Signal</keyword>
<keyword evidence="2" id="KW-0812">Transmembrane</keyword>
<accession>E3N3X9</accession>
<evidence type="ECO:0000256" key="1">
    <source>
        <dbReference type="SAM" id="MobiDB-lite"/>
    </source>
</evidence>
<name>E3N3X9_CAERE</name>
<feature type="chain" id="PRO_5003177974" evidence="3">
    <location>
        <begin position="23"/>
        <end position="175"/>
    </location>
</feature>
<dbReference type="InParanoid" id="E3N3X9"/>
<reference evidence="4" key="1">
    <citation type="submission" date="2007-07" db="EMBL/GenBank/DDBJ databases">
        <title>PCAP assembly of the Caenorhabditis remanei genome.</title>
        <authorList>
            <consortium name="The Caenorhabditis remanei Sequencing Consortium"/>
            <person name="Wilson R.K."/>
        </authorList>
    </citation>
    <scope>NUCLEOTIDE SEQUENCE [LARGE SCALE GENOMIC DNA]</scope>
    <source>
        <strain evidence="4">PB4641</strain>
    </source>
</reference>
<dbReference type="HOGENOM" id="CLU_1533993_0_0_1"/>
<feature type="compositionally biased region" description="Basic and acidic residues" evidence="1">
    <location>
        <begin position="32"/>
        <end position="44"/>
    </location>
</feature>
<dbReference type="eggNOG" id="ENOG502R426">
    <property type="taxonomic scope" value="Eukaryota"/>
</dbReference>
<feature type="transmembrane region" description="Helical" evidence="2">
    <location>
        <begin position="155"/>
        <end position="173"/>
    </location>
</feature>
<dbReference type="AlphaFoldDB" id="E3N3X9"/>
<keyword evidence="5" id="KW-1185">Reference proteome</keyword>
<dbReference type="OMA" id="KSENGLC"/>
<proteinExistence type="predicted"/>
<protein>
    <submittedName>
        <fullName evidence="4">Uncharacterized protein</fullName>
    </submittedName>
</protein>
<evidence type="ECO:0000256" key="3">
    <source>
        <dbReference type="SAM" id="SignalP"/>
    </source>
</evidence>
<evidence type="ECO:0000313" key="4">
    <source>
        <dbReference type="EMBL" id="EFO85298.1"/>
    </source>
</evidence>
<keyword evidence="2" id="KW-1133">Transmembrane helix</keyword>
<keyword evidence="2" id="KW-0472">Membrane</keyword>
<feature type="signal peptide" evidence="3">
    <location>
        <begin position="1"/>
        <end position="22"/>
    </location>
</feature>
<sequence>MKNALLVAVIFLCRSSVNYALAQSTPSNTTPDPKDKERQGCLKDENQNRRGYAKMNKIGNMVKLEYDKSMELNPIEGFECPNQLQAQKYKEGVWAFSKTGDGTSDSPLASKFACVQHEKCGFLLLINKGPKHADQAKGKEAGTACSGKVDDGLCIGSAASFGFFFLISFISFFNL</sequence>
<dbReference type="EMBL" id="DS268522">
    <property type="protein sequence ID" value="EFO85298.1"/>
    <property type="molecule type" value="Genomic_DNA"/>
</dbReference>